<dbReference type="InterPro" id="IPR029063">
    <property type="entry name" value="SAM-dependent_MTases_sf"/>
</dbReference>
<feature type="binding site" evidence="1">
    <location>
        <position position="97"/>
    </location>
    <ligand>
        <name>S-adenosyl-L-methionine</name>
        <dbReference type="ChEBI" id="CHEBI:59789"/>
    </ligand>
</feature>
<protein>
    <recommendedName>
        <fullName evidence="1">Ribosomal RNA large subunit methyltransferase J</fullName>
        <ecNumber evidence="1">2.1.1.266</ecNumber>
    </recommendedName>
    <alternativeName>
        <fullName evidence="1">23S rRNA (adenine(2030)-N6)-methyltransferase</fullName>
    </alternativeName>
    <alternativeName>
        <fullName evidence="1">23S rRNA m6A2030 methyltransferase</fullName>
    </alternativeName>
</protein>
<feature type="binding site" evidence="1">
    <location>
        <position position="19"/>
    </location>
    <ligand>
        <name>S-adenosyl-L-methionine</name>
        <dbReference type="ChEBI" id="CHEBI:59789"/>
    </ligand>
</feature>
<keyword evidence="1 2" id="KW-0489">Methyltransferase</keyword>
<feature type="binding site" evidence="1">
    <location>
        <position position="42"/>
    </location>
    <ligand>
        <name>S-adenosyl-L-methionine</name>
        <dbReference type="ChEBI" id="CHEBI:59789"/>
    </ligand>
</feature>
<dbReference type="GO" id="GO:0005829">
    <property type="term" value="C:cytosol"/>
    <property type="evidence" value="ECO:0007669"/>
    <property type="project" value="TreeGrafter"/>
</dbReference>
<keyword evidence="1 2" id="KW-0808">Transferase</keyword>
<dbReference type="GO" id="GO:0070475">
    <property type="term" value="P:rRNA base methylation"/>
    <property type="evidence" value="ECO:0007669"/>
    <property type="project" value="UniProtKB-UniRule"/>
</dbReference>
<dbReference type="EC" id="2.1.1.266" evidence="1"/>
<feature type="binding site" evidence="1">
    <location>
        <begin position="139"/>
        <end position="140"/>
    </location>
    <ligand>
        <name>S-adenosyl-L-methionine</name>
        <dbReference type="ChEBI" id="CHEBI:59789"/>
    </ligand>
</feature>
<keyword evidence="1" id="KW-0949">S-adenosyl-L-methionine</keyword>
<evidence type="ECO:0000313" key="3">
    <source>
        <dbReference type="Proteomes" id="UP000535415"/>
    </source>
</evidence>
<sequence length="259" mass="29351">MLSYQHAYHAGNMADVHKHALLAWMLEYMTRKDKPLTYMESHAGRGLYDTTDEMATKTGEAAQGIAIARKWFHANHPYAQALDKVTAEHGRNAYPGSPMVAAHVLRPSDPLFLSELHPQEFGHLQQNMKPHSAICQQRDGWEMALSQCPPDPRRGLLLIDPSFEIKTDYETIPDTIRKLNRKWPVGVIALWYPILTDGPHVPMVNDLKRNHPDAFSHEVSFPPARIGHRMVGSGMFVINPPFGLEDEGKWLSTRFANLE</sequence>
<dbReference type="RefSeq" id="WP_183529241.1">
    <property type="nucleotide sequence ID" value="NZ_JACIJM010000006.1"/>
</dbReference>
<dbReference type="AlphaFoldDB" id="A0A7W9F004"/>
<comment type="subunit">
    <text evidence="1">Monomer.</text>
</comment>
<dbReference type="EMBL" id="JACIJM010000006">
    <property type="protein sequence ID" value="MBB5722710.1"/>
    <property type="molecule type" value="Genomic_DNA"/>
</dbReference>
<dbReference type="Pfam" id="PF04378">
    <property type="entry name" value="RsmJ"/>
    <property type="match status" value="1"/>
</dbReference>
<dbReference type="GO" id="GO:0003723">
    <property type="term" value="F:RNA binding"/>
    <property type="evidence" value="ECO:0007669"/>
    <property type="project" value="UniProtKB-UniRule"/>
</dbReference>
<organism evidence="2 3">
    <name type="scientific">Yoonia ponticola</name>
    <dbReference type="NCBI Taxonomy" id="1524255"/>
    <lineage>
        <taxon>Bacteria</taxon>
        <taxon>Pseudomonadati</taxon>
        <taxon>Pseudomonadota</taxon>
        <taxon>Alphaproteobacteria</taxon>
        <taxon>Rhodobacterales</taxon>
        <taxon>Paracoccaceae</taxon>
        <taxon>Yoonia</taxon>
    </lineage>
</organism>
<reference evidence="2 3" key="1">
    <citation type="submission" date="2020-08" db="EMBL/GenBank/DDBJ databases">
        <title>Genomic Encyclopedia of Type Strains, Phase IV (KMG-IV): sequencing the most valuable type-strain genomes for metagenomic binning, comparative biology and taxonomic classification.</title>
        <authorList>
            <person name="Goeker M."/>
        </authorList>
    </citation>
    <scope>NUCLEOTIDE SEQUENCE [LARGE SCALE GENOMIC DNA]</scope>
    <source>
        <strain evidence="2 3">DSM 101064</strain>
    </source>
</reference>
<comment type="catalytic activity">
    <reaction evidence="1">
        <text>adenosine(2030) in 23S rRNA + S-adenosyl-L-methionine = N(6)-methyladenosine(2030) in 23S rRNA + S-adenosyl-L-homocysteine + H(+)</text>
        <dbReference type="Rhea" id="RHEA:43736"/>
        <dbReference type="Rhea" id="RHEA-COMP:10668"/>
        <dbReference type="Rhea" id="RHEA-COMP:10669"/>
        <dbReference type="ChEBI" id="CHEBI:15378"/>
        <dbReference type="ChEBI" id="CHEBI:57856"/>
        <dbReference type="ChEBI" id="CHEBI:59789"/>
        <dbReference type="ChEBI" id="CHEBI:74411"/>
        <dbReference type="ChEBI" id="CHEBI:74449"/>
        <dbReference type="EC" id="2.1.1.266"/>
    </reaction>
</comment>
<feature type="active site" description="Proton acceptor" evidence="1">
    <location>
        <position position="160"/>
    </location>
</feature>
<dbReference type="InterPro" id="IPR007473">
    <property type="entry name" value="RlmJ"/>
</dbReference>
<evidence type="ECO:0000256" key="1">
    <source>
        <dbReference type="HAMAP-Rule" id="MF_00934"/>
    </source>
</evidence>
<keyword evidence="3" id="KW-1185">Reference proteome</keyword>
<comment type="function">
    <text evidence="1">Specifically methylates the adenine in position 2030 of 23S rRNA.</text>
</comment>
<dbReference type="Proteomes" id="UP000535415">
    <property type="component" value="Unassembled WGS sequence"/>
</dbReference>
<feature type="binding site" evidence="1">
    <location>
        <position position="160"/>
    </location>
    <ligand>
        <name>S-adenosyl-L-methionine</name>
        <dbReference type="ChEBI" id="CHEBI:59789"/>
    </ligand>
</feature>
<dbReference type="GO" id="GO:0036307">
    <property type="term" value="F:23S rRNA (adenine(2030)-N(6))-methyltransferase activity"/>
    <property type="evidence" value="ECO:0007669"/>
    <property type="project" value="UniProtKB-UniRule"/>
</dbReference>
<proteinExistence type="inferred from homology"/>
<accession>A0A7W9F004</accession>
<feature type="binding site" evidence="1">
    <location>
        <position position="115"/>
    </location>
    <ligand>
        <name>S-adenosyl-L-methionine</name>
        <dbReference type="ChEBI" id="CHEBI:59789"/>
    </ligand>
</feature>
<comment type="similarity">
    <text evidence="1">Belongs to the RlmJ family.</text>
</comment>
<comment type="caution">
    <text evidence="2">The sequence shown here is derived from an EMBL/GenBank/DDBJ whole genome shotgun (WGS) entry which is preliminary data.</text>
</comment>
<dbReference type="PANTHER" id="PTHR37426">
    <property type="entry name" value="RIBOSOMAL RNA LARGE SUBUNIT METHYLTRANSFERASE J"/>
    <property type="match status" value="1"/>
</dbReference>
<keyword evidence="1" id="KW-0698">rRNA processing</keyword>
<dbReference type="Gene3D" id="3.40.50.150">
    <property type="entry name" value="Vaccinia Virus protein VP39"/>
    <property type="match status" value="1"/>
</dbReference>
<dbReference type="SUPFAM" id="SSF53335">
    <property type="entry name" value="S-adenosyl-L-methionine-dependent methyltransferases"/>
    <property type="match status" value="1"/>
</dbReference>
<keyword evidence="1" id="KW-0694">RNA-binding</keyword>
<dbReference type="PANTHER" id="PTHR37426:SF1">
    <property type="entry name" value="RIBOSOMAL RNA LARGE SUBUNIT METHYLTRANSFERASE J"/>
    <property type="match status" value="1"/>
</dbReference>
<dbReference type="HAMAP" id="MF_00934">
    <property type="entry name" value="23SrRNA_methyltr_J"/>
    <property type="match status" value="1"/>
</dbReference>
<evidence type="ECO:0000313" key="2">
    <source>
        <dbReference type="EMBL" id="MBB5722710.1"/>
    </source>
</evidence>
<feature type="site" description="Interaction with substrate rRNA" evidence="1">
    <location>
        <position position="4"/>
    </location>
</feature>
<name>A0A7W9F004_9RHOB</name>
<gene>
    <name evidence="1" type="primary">rlmJ</name>
    <name evidence="2" type="ORF">FHS72_002340</name>
</gene>